<dbReference type="AlphaFoldDB" id="S9SC10"/>
<gene>
    <name evidence="7" type="ORF">K678_00010</name>
</gene>
<dbReference type="GO" id="GO:1990103">
    <property type="term" value="C:DnaA-HU complex"/>
    <property type="evidence" value="ECO:0007669"/>
    <property type="project" value="UniProtKB-ARBA"/>
</dbReference>
<dbReference type="CDD" id="cd13831">
    <property type="entry name" value="HU"/>
    <property type="match status" value="1"/>
</dbReference>
<keyword evidence="3" id="KW-0226">DNA condensation</keyword>
<dbReference type="Pfam" id="PF00216">
    <property type="entry name" value="Bac_DNA_binding"/>
    <property type="match status" value="1"/>
</dbReference>
<dbReference type="SMART" id="SM00411">
    <property type="entry name" value="BHL"/>
    <property type="match status" value="1"/>
</dbReference>
<dbReference type="GO" id="GO:0005829">
    <property type="term" value="C:cytosol"/>
    <property type="evidence" value="ECO:0007669"/>
    <property type="project" value="UniProtKB-ARBA"/>
</dbReference>
<dbReference type="PATRIC" id="fig|1316936.3.peg.2"/>
<feature type="region of interest" description="Disordered" evidence="6">
    <location>
        <begin position="59"/>
        <end position="91"/>
    </location>
</feature>
<dbReference type="InterPro" id="IPR020816">
    <property type="entry name" value="Histone-like_DNA-bd_CS"/>
</dbReference>
<dbReference type="GO" id="GO:0003677">
    <property type="term" value="F:DNA binding"/>
    <property type="evidence" value="ECO:0007669"/>
    <property type="project" value="UniProtKB-KW"/>
</dbReference>
<evidence type="ECO:0000256" key="5">
    <source>
        <dbReference type="RuleBase" id="RU003939"/>
    </source>
</evidence>
<evidence type="ECO:0000313" key="7">
    <source>
        <dbReference type="EMBL" id="EPY03447.1"/>
    </source>
</evidence>
<reference evidence="7 8" key="1">
    <citation type="submission" date="2013-04" db="EMBL/GenBank/DDBJ databases">
        <authorList>
            <person name="Kuznetsov B."/>
            <person name="Ivanovsky R."/>
        </authorList>
    </citation>
    <scope>NUCLEOTIDE SEQUENCE [LARGE SCALE GENOMIC DNA]</scope>
    <source>
        <strain evidence="7 8">MGU-K5</strain>
    </source>
</reference>
<evidence type="ECO:0000256" key="3">
    <source>
        <dbReference type="ARBA" id="ARBA00023067"/>
    </source>
</evidence>
<feature type="compositionally biased region" description="Basic and acidic residues" evidence="6">
    <location>
        <begin position="59"/>
        <end position="68"/>
    </location>
</feature>
<dbReference type="GO" id="GO:0030261">
    <property type="term" value="P:chromosome condensation"/>
    <property type="evidence" value="ECO:0007669"/>
    <property type="project" value="UniProtKB-KW"/>
</dbReference>
<dbReference type="FunFam" id="4.10.520.10:FF:000001">
    <property type="entry name" value="DNA-binding protein HU"/>
    <property type="match status" value="1"/>
</dbReference>
<organism evidence="7 8">
    <name type="scientific">Magnetospirillum fulvum MGU-K5</name>
    <dbReference type="NCBI Taxonomy" id="1316936"/>
    <lineage>
        <taxon>Bacteria</taxon>
        <taxon>Pseudomonadati</taxon>
        <taxon>Pseudomonadota</taxon>
        <taxon>Alphaproteobacteria</taxon>
        <taxon>Rhodospirillales</taxon>
        <taxon>Rhodospirillaceae</taxon>
        <taxon>Magnetospirillum</taxon>
    </lineage>
</organism>
<dbReference type="PANTHER" id="PTHR33175">
    <property type="entry name" value="DNA-BINDING PROTEIN HU"/>
    <property type="match status" value="1"/>
</dbReference>
<comment type="function">
    <text evidence="1">Histone-like DNA-binding protein which is capable of wrapping DNA to stabilize it, and thus to prevent its denaturation under extreme environmental conditions.</text>
</comment>
<proteinExistence type="inferred from homology"/>
<dbReference type="SUPFAM" id="SSF47729">
    <property type="entry name" value="IHF-like DNA-binding proteins"/>
    <property type="match status" value="1"/>
</dbReference>
<dbReference type="PRINTS" id="PR01727">
    <property type="entry name" value="DNABINDINGHU"/>
</dbReference>
<dbReference type="InterPro" id="IPR000119">
    <property type="entry name" value="Hist_DNA-bd"/>
</dbReference>
<dbReference type="GO" id="GO:0042802">
    <property type="term" value="F:identical protein binding"/>
    <property type="evidence" value="ECO:0007669"/>
    <property type="project" value="UniProtKB-ARBA"/>
</dbReference>
<evidence type="ECO:0000256" key="2">
    <source>
        <dbReference type="ARBA" id="ARBA00010529"/>
    </source>
</evidence>
<name>S9SC10_MAGFU</name>
<protein>
    <submittedName>
        <fullName evidence="7">Nucleoid DNA-binding protein</fullName>
    </submittedName>
</protein>
<comment type="caution">
    <text evidence="7">The sequence shown here is derived from an EMBL/GenBank/DDBJ whole genome shotgun (WGS) entry which is preliminary data.</text>
</comment>
<comment type="similarity">
    <text evidence="2 5">Belongs to the bacterial histone-like protein family.</text>
</comment>
<evidence type="ECO:0000256" key="1">
    <source>
        <dbReference type="ARBA" id="ARBA00003819"/>
    </source>
</evidence>
<evidence type="ECO:0000313" key="8">
    <source>
        <dbReference type="Proteomes" id="UP000015350"/>
    </source>
</evidence>
<dbReference type="PROSITE" id="PS00045">
    <property type="entry name" value="HISTONE_LIKE"/>
    <property type="match status" value="1"/>
</dbReference>
<dbReference type="Proteomes" id="UP000015350">
    <property type="component" value="Unassembled WGS sequence"/>
</dbReference>
<dbReference type="GO" id="GO:0006351">
    <property type="term" value="P:DNA-templated transcription"/>
    <property type="evidence" value="ECO:0007669"/>
    <property type="project" value="UniProtKB-ARBA"/>
</dbReference>
<dbReference type="STRING" id="1316936.K678_00010"/>
<dbReference type="GO" id="GO:1990178">
    <property type="term" value="C:HU-DNA complex"/>
    <property type="evidence" value="ECO:0007669"/>
    <property type="project" value="UniProtKB-ARBA"/>
</dbReference>
<dbReference type="GO" id="GO:0006270">
    <property type="term" value="P:DNA replication initiation"/>
    <property type="evidence" value="ECO:0007669"/>
    <property type="project" value="UniProtKB-ARBA"/>
</dbReference>
<accession>S9SC10</accession>
<dbReference type="GO" id="GO:0030527">
    <property type="term" value="F:structural constituent of chromatin"/>
    <property type="evidence" value="ECO:0007669"/>
    <property type="project" value="InterPro"/>
</dbReference>
<evidence type="ECO:0000256" key="6">
    <source>
        <dbReference type="SAM" id="MobiDB-lite"/>
    </source>
</evidence>
<dbReference type="Gene3D" id="4.10.520.10">
    <property type="entry name" value="IHF-like DNA-binding proteins"/>
    <property type="match status" value="1"/>
</dbReference>
<dbReference type="PANTHER" id="PTHR33175:SF3">
    <property type="entry name" value="DNA-BINDING PROTEIN HU-BETA"/>
    <property type="match status" value="1"/>
</dbReference>
<sequence length="91" mass="9473">MSNKNDLVAAVAESTGLTKTDAATAVDAVFQAITNALKEGDEVRLVGFGTFAVTERAATEGRNPRTGDKIPIPASKLPKFKAGKGLKDAIQ</sequence>
<dbReference type="EMBL" id="AQPH01000001">
    <property type="protein sequence ID" value="EPY03447.1"/>
    <property type="molecule type" value="Genomic_DNA"/>
</dbReference>
<keyword evidence="4 7" id="KW-0238">DNA-binding</keyword>
<dbReference type="InterPro" id="IPR010992">
    <property type="entry name" value="IHF-like_DNA-bd_dom_sf"/>
</dbReference>
<evidence type="ECO:0000256" key="4">
    <source>
        <dbReference type="ARBA" id="ARBA00023125"/>
    </source>
</evidence>
<dbReference type="eggNOG" id="COG0776">
    <property type="taxonomic scope" value="Bacteria"/>
</dbReference>